<dbReference type="InterPro" id="IPR036052">
    <property type="entry name" value="TrpB-like_PALP_sf"/>
</dbReference>
<name>A0A0C3P2G5_PISTI</name>
<proteinExistence type="predicted"/>
<sequence length="63" mass="7113">MRPENARRQVLNISRTQMLVAKVPDSSSCKSTKEAINDAMGDWDANLATTYFLIQAYIINLHT</sequence>
<evidence type="ECO:0000313" key="2">
    <source>
        <dbReference type="Proteomes" id="UP000054217"/>
    </source>
</evidence>
<dbReference type="HOGENOM" id="CLU_2886777_0_0_1"/>
<dbReference type="Proteomes" id="UP000054217">
    <property type="component" value="Unassembled WGS sequence"/>
</dbReference>
<dbReference type="AlphaFoldDB" id="A0A0C3P2G5"/>
<protein>
    <submittedName>
        <fullName evidence="1">Uncharacterized protein</fullName>
    </submittedName>
</protein>
<accession>A0A0C3P2G5</accession>
<dbReference type="InParanoid" id="A0A0C3P2G5"/>
<dbReference type="EMBL" id="KN831987">
    <property type="protein sequence ID" value="KIO01494.1"/>
    <property type="molecule type" value="Genomic_DNA"/>
</dbReference>
<evidence type="ECO:0000313" key="1">
    <source>
        <dbReference type="EMBL" id="KIO01494.1"/>
    </source>
</evidence>
<reference evidence="2" key="2">
    <citation type="submission" date="2015-01" db="EMBL/GenBank/DDBJ databases">
        <title>Evolutionary Origins and Diversification of the Mycorrhizal Mutualists.</title>
        <authorList>
            <consortium name="DOE Joint Genome Institute"/>
            <consortium name="Mycorrhizal Genomics Consortium"/>
            <person name="Kohler A."/>
            <person name="Kuo A."/>
            <person name="Nagy L.G."/>
            <person name="Floudas D."/>
            <person name="Copeland A."/>
            <person name="Barry K.W."/>
            <person name="Cichocki N."/>
            <person name="Veneault-Fourrey C."/>
            <person name="LaButti K."/>
            <person name="Lindquist E.A."/>
            <person name="Lipzen A."/>
            <person name="Lundell T."/>
            <person name="Morin E."/>
            <person name="Murat C."/>
            <person name="Riley R."/>
            <person name="Ohm R."/>
            <person name="Sun H."/>
            <person name="Tunlid A."/>
            <person name="Henrissat B."/>
            <person name="Grigoriev I.V."/>
            <person name="Hibbett D.S."/>
            <person name="Martin F."/>
        </authorList>
    </citation>
    <scope>NUCLEOTIDE SEQUENCE [LARGE SCALE GENOMIC DNA]</scope>
    <source>
        <strain evidence="2">Marx 270</strain>
    </source>
</reference>
<organism evidence="1 2">
    <name type="scientific">Pisolithus tinctorius Marx 270</name>
    <dbReference type="NCBI Taxonomy" id="870435"/>
    <lineage>
        <taxon>Eukaryota</taxon>
        <taxon>Fungi</taxon>
        <taxon>Dikarya</taxon>
        <taxon>Basidiomycota</taxon>
        <taxon>Agaricomycotina</taxon>
        <taxon>Agaricomycetes</taxon>
        <taxon>Agaricomycetidae</taxon>
        <taxon>Boletales</taxon>
        <taxon>Sclerodermatineae</taxon>
        <taxon>Pisolithaceae</taxon>
        <taxon>Pisolithus</taxon>
    </lineage>
</organism>
<gene>
    <name evidence="1" type="ORF">M404DRAFT_1002924</name>
</gene>
<keyword evidence="2" id="KW-1185">Reference proteome</keyword>
<reference evidence="1 2" key="1">
    <citation type="submission" date="2014-04" db="EMBL/GenBank/DDBJ databases">
        <authorList>
            <consortium name="DOE Joint Genome Institute"/>
            <person name="Kuo A."/>
            <person name="Kohler A."/>
            <person name="Costa M.D."/>
            <person name="Nagy L.G."/>
            <person name="Floudas D."/>
            <person name="Copeland A."/>
            <person name="Barry K.W."/>
            <person name="Cichocki N."/>
            <person name="Veneault-Fourrey C."/>
            <person name="LaButti K."/>
            <person name="Lindquist E.A."/>
            <person name="Lipzen A."/>
            <person name="Lundell T."/>
            <person name="Morin E."/>
            <person name="Murat C."/>
            <person name="Sun H."/>
            <person name="Tunlid A."/>
            <person name="Henrissat B."/>
            <person name="Grigoriev I.V."/>
            <person name="Hibbett D.S."/>
            <person name="Martin F."/>
            <person name="Nordberg H.P."/>
            <person name="Cantor M.N."/>
            <person name="Hua S.X."/>
        </authorList>
    </citation>
    <scope>NUCLEOTIDE SEQUENCE [LARGE SCALE GENOMIC DNA]</scope>
    <source>
        <strain evidence="1 2">Marx 270</strain>
    </source>
</reference>
<dbReference type="Gene3D" id="3.40.50.1100">
    <property type="match status" value="1"/>
</dbReference>